<dbReference type="Proteomes" id="UP001362899">
    <property type="component" value="Unassembled WGS sequence"/>
</dbReference>
<keyword evidence="3" id="KW-1185">Reference proteome</keyword>
<reference evidence="2 3" key="1">
    <citation type="journal article" date="2023" name="Elife">
        <title>Identification of key yeast species and microbe-microbe interactions impacting larval growth of Drosophila in the wild.</title>
        <authorList>
            <person name="Mure A."/>
            <person name="Sugiura Y."/>
            <person name="Maeda R."/>
            <person name="Honda K."/>
            <person name="Sakurai N."/>
            <person name="Takahashi Y."/>
            <person name="Watada M."/>
            <person name="Katoh T."/>
            <person name="Gotoh A."/>
            <person name="Gotoh Y."/>
            <person name="Taniguchi I."/>
            <person name="Nakamura K."/>
            <person name="Hayashi T."/>
            <person name="Katayama T."/>
            <person name="Uemura T."/>
            <person name="Hattori Y."/>
        </authorList>
    </citation>
    <scope>NUCLEOTIDE SEQUENCE [LARGE SCALE GENOMIC DNA]</scope>
    <source>
        <strain evidence="2 3">SB-73</strain>
    </source>
</reference>
<evidence type="ECO:0000313" key="2">
    <source>
        <dbReference type="EMBL" id="GMM50559.1"/>
    </source>
</evidence>
<feature type="domain" description="DUF3074" evidence="1">
    <location>
        <begin position="53"/>
        <end position="204"/>
    </location>
</feature>
<name>A0AAV5RG50_STABA</name>
<evidence type="ECO:0000259" key="1">
    <source>
        <dbReference type="Pfam" id="PF11274"/>
    </source>
</evidence>
<gene>
    <name evidence="2" type="ORF">DASB73_015170</name>
</gene>
<dbReference type="EMBL" id="BTGC01000003">
    <property type="protein sequence ID" value="GMM50559.1"/>
    <property type="molecule type" value="Genomic_DNA"/>
</dbReference>
<dbReference type="Gene3D" id="3.30.530.20">
    <property type="match status" value="1"/>
</dbReference>
<dbReference type="PANTHER" id="PTHR40370:SF1">
    <property type="entry name" value="DUF3074 DOMAIN-CONTAINING PROTEIN"/>
    <property type="match status" value="1"/>
</dbReference>
<protein>
    <recommendedName>
        <fullName evidence="1">DUF3074 domain-containing protein</fullName>
    </recommendedName>
</protein>
<evidence type="ECO:0000313" key="3">
    <source>
        <dbReference type="Proteomes" id="UP001362899"/>
    </source>
</evidence>
<sequence length="215" mass="25189">MFELKEYSETQLPDSLELIQKAQEFISVDNGWNHSKILNRAHIFNKWHGNDYWCMRVSNHIHITYEDMLATIFHNHTENEKDYMDSIESYKSMDPSKDGSWQSKVVTYKLPFPFAKRDMVFWMVHEESFLDNQFLIITLPRDTTVENCKGMYVAIEEVTRLEDGGIQWSMATTSEAGGLIPRFIQRMALPGAIANDIPQFEKWINKKKKENNGNL</sequence>
<comment type="caution">
    <text evidence="2">The sequence shown here is derived from an EMBL/GenBank/DDBJ whole genome shotgun (WGS) entry which is preliminary data.</text>
</comment>
<organism evidence="2 3">
    <name type="scientific">Starmerella bacillaris</name>
    <name type="common">Yeast</name>
    <name type="synonym">Candida zemplinina</name>
    <dbReference type="NCBI Taxonomy" id="1247836"/>
    <lineage>
        <taxon>Eukaryota</taxon>
        <taxon>Fungi</taxon>
        <taxon>Dikarya</taxon>
        <taxon>Ascomycota</taxon>
        <taxon>Saccharomycotina</taxon>
        <taxon>Dipodascomycetes</taxon>
        <taxon>Dipodascales</taxon>
        <taxon>Trichomonascaceae</taxon>
        <taxon>Starmerella</taxon>
    </lineage>
</organism>
<dbReference type="PANTHER" id="PTHR40370">
    <property type="entry name" value="EXPRESSED PROTEIN"/>
    <property type="match status" value="1"/>
</dbReference>
<dbReference type="InterPro" id="IPR023393">
    <property type="entry name" value="START-like_dom_sf"/>
</dbReference>
<dbReference type="Pfam" id="PF11274">
    <property type="entry name" value="DUF3074"/>
    <property type="match status" value="1"/>
</dbReference>
<proteinExistence type="predicted"/>
<dbReference type="SUPFAM" id="SSF55961">
    <property type="entry name" value="Bet v1-like"/>
    <property type="match status" value="1"/>
</dbReference>
<dbReference type="AlphaFoldDB" id="A0AAV5RG50"/>
<accession>A0AAV5RG50</accession>
<dbReference type="InterPro" id="IPR024500">
    <property type="entry name" value="DUF3074"/>
</dbReference>